<gene>
    <name evidence="2" type="ORF">ACFFK0_15750</name>
</gene>
<evidence type="ECO:0000313" key="3">
    <source>
        <dbReference type="Proteomes" id="UP001589776"/>
    </source>
</evidence>
<dbReference type="Pfam" id="PF24726">
    <property type="entry name" value="DUF7678"/>
    <property type="match status" value="1"/>
</dbReference>
<organism evidence="2 3">
    <name type="scientific">Paenibacillus chartarius</name>
    <dbReference type="NCBI Taxonomy" id="747481"/>
    <lineage>
        <taxon>Bacteria</taxon>
        <taxon>Bacillati</taxon>
        <taxon>Bacillota</taxon>
        <taxon>Bacilli</taxon>
        <taxon>Bacillales</taxon>
        <taxon>Paenibacillaceae</taxon>
        <taxon>Paenibacillus</taxon>
    </lineage>
</organism>
<dbReference type="RefSeq" id="WP_377471215.1">
    <property type="nucleotide sequence ID" value="NZ_JBHLWN010000065.1"/>
</dbReference>
<reference evidence="2 3" key="1">
    <citation type="submission" date="2024-09" db="EMBL/GenBank/DDBJ databases">
        <authorList>
            <person name="Sun Q."/>
            <person name="Mori K."/>
        </authorList>
    </citation>
    <scope>NUCLEOTIDE SEQUENCE [LARGE SCALE GENOMIC DNA]</scope>
    <source>
        <strain evidence="2 3">CCM 7759</strain>
    </source>
</reference>
<dbReference type="InterPro" id="IPR056095">
    <property type="entry name" value="DUF7678"/>
</dbReference>
<accession>A0ABV6DMK8</accession>
<sequence length="108" mass="12391">MAIVLTCSWGKGMCYEGEINSYCVHAQVMDDPSAQGIAEGRIVQFYVSKTGLFGIRDCELYYNQGWDSPPPIAIRSVVEQAVRQIDGKRVDWEVERQRYRASWREDPI</sequence>
<protein>
    <recommendedName>
        <fullName evidence="1">DUF7678 domain-containing protein</fullName>
    </recommendedName>
</protein>
<proteinExistence type="predicted"/>
<evidence type="ECO:0000313" key="2">
    <source>
        <dbReference type="EMBL" id="MFC0213885.1"/>
    </source>
</evidence>
<evidence type="ECO:0000259" key="1">
    <source>
        <dbReference type="Pfam" id="PF24726"/>
    </source>
</evidence>
<dbReference type="Proteomes" id="UP001589776">
    <property type="component" value="Unassembled WGS sequence"/>
</dbReference>
<comment type="caution">
    <text evidence="2">The sequence shown here is derived from an EMBL/GenBank/DDBJ whole genome shotgun (WGS) entry which is preliminary data.</text>
</comment>
<keyword evidence="3" id="KW-1185">Reference proteome</keyword>
<feature type="domain" description="DUF7678" evidence="1">
    <location>
        <begin position="13"/>
        <end position="84"/>
    </location>
</feature>
<name>A0ABV6DMK8_9BACL</name>
<dbReference type="EMBL" id="JBHLWN010000065">
    <property type="protein sequence ID" value="MFC0213885.1"/>
    <property type="molecule type" value="Genomic_DNA"/>
</dbReference>